<comment type="caution">
    <text evidence="1">The sequence shown here is derived from an EMBL/GenBank/DDBJ whole genome shotgun (WGS) entry which is preliminary data.</text>
</comment>
<gene>
    <name evidence="1" type="ORF">RDI58_019847</name>
</gene>
<dbReference type="EMBL" id="JBANQN010000008">
    <property type="protein sequence ID" value="KAK6782051.1"/>
    <property type="molecule type" value="Genomic_DNA"/>
</dbReference>
<protein>
    <submittedName>
        <fullName evidence="1">Uncharacterized protein</fullName>
    </submittedName>
</protein>
<dbReference type="PANTHER" id="PTHR31973:SF189">
    <property type="entry name" value="TRANSPOSASE, MUDR, PLANT, MULE TRANSPOSASE DOMAIN PROTEIN-RELATED"/>
    <property type="match status" value="1"/>
</dbReference>
<name>A0AAN8Y800_SOLBU</name>
<accession>A0AAN8Y800</accession>
<keyword evidence="2" id="KW-1185">Reference proteome</keyword>
<organism evidence="1 2">
    <name type="scientific">Solanum bulbocastanum</name>
    <name type="common">Wild potato</name>
    <dbReference type="NCBI Taxonomy" id="147425"/>
    <lineage>
        <taxon>Eukaryota</taxon>
        <taxon>Viridiplantae</taxon>
        <taxon>Streptophyta</taxon>
        <taxon>Embryophyta</taxon>
        <taxon>Tracheophyta</taxon>
        <taxon>Spermatophyta</taxon>
        <taxon>Magnoliopsida</taxon>
        <taxon>eudicotyledons</taxon>
        <taxon>Gunneridae</taxon>
        <taxon>Pentapetalae</taxon>
        <taxon>asterids</taxon>
        <taxon>lamiids</taxon>
        <taxon>Solanales</taxon>
        <taxon>Solanaceae</taxon>
        <taxon>Solanoideae</taxon>
        <taxon>Solaneae</taxon>
        <taxon>Solanum</taxon>
    </lineage>
</organism>
<dbReference type="Proteomes" id="UP001371456">
    <property type="component" value="Unassembled WGS sequence"/>
</dbReference>
<dbReference type="AlphaFoldDB" id="A0AAN8Y800"/>
<sequence>MQLCMPDEKHSPDGSVKTLKGEHKCDDPCGNYKVGATTIAFHFKEKMQANHKYKVKEMKFDFKIAFIINAHFEKCKRAKRIILENMEGSFCDDYKKLVGYANALKASNVGSDIVLKVPRDALSYGKRKFLRMYICFEAMKNGFKSGLRLFIGLDGKEIKMKHLKDKLSGCTKKRNNMACSSCGIPEHNARSCHKQCDEGKKQIKERHRTLIDKEDVEPSSSRSPNVAIVEDFPLKAPPLSQDCASNEHFEDFGLEDKDDIH</sequence>
<evidence type="ECO:0000313" key="2">
    <source>
        <dbReference type="Proteomes" id="UP001371456"/>
    </source>
</evidence>
<reference evidence="1 2" key="1">
    <citation type="submission" date="2024-02" db="EMBL/GenBank/DDBJ databases">
        <title>de novo genome assembly of Solanum bulbocastanum strain 11H21.</title>
        <authorList>
            <person name="Hosaka A.J."/>
        </authorList>
    </citation>
    <scope>NUCLEOTIDE SEQUENCE [LARGE SCALE GENOMIC DNA]</scope>
    <source>
        <tissue evidence="1">Young leaves</tissue>
    </source>
</reference>
<proteinExistence type="predicted"/>
<dbReference type="PANTHER" id="PTHR31973">
    <property type="entry name" value="POLYPROTEIN, PUTATIVE-RELATED"/>
    <property type="match status" value="1"/>
</dbReference>
<evidence type="ECO:0000313" key="1">
    <source>
        <dbReference type="EMBL" id="KAK6782051.1"/>
    </source>
</evidence>